<dbReference type="PANTHER" id="PTHR33677">
    <property type="entry name" value="TRANSCRIPTIONAL REPRESSOR FRMR-RELATED"/>
    <property type="match status" value="1"/>
</dbReference>
<name>A0A0R2U1T8_9GAMM</name>
<reference evidence="2 3" key="1">
    <citation type="submission" date="2015-10" db="EMBL/GenBank/DDBJ databases">
        <title>Metagenome-Assembled Genomes uncover a global brackish microbiome.</title>
        <authorList>
            <person name="Hugerth L.W."/>
            <person name="Larsson J."/>
            <person name="Alneberg J."/>
            <person name="Lindh M.V."/>
            <person name="Legrand C."/>
            <person name="Pinhassi J."/>
            <person name="Andersson A.F."/>
        </authorList>
    </citation>
    <scope>NUCLEOTIDE SEQUENCE [LARGE SCALE GENOMIC DNA]</scope>
    <source>
        <strain evidence="2">BACL26 MAG-121220-bin70</strain>
    </source>
</reference>
<protein>
    <recommendedName>
        <fullName evidence="4">Transcriptional regulator</fullName>
    </recommendedName>
</protein>
<dbReference type="Gene3D" id="1.20.58.1000">
    <property type="entry name" value="Metal-sensitive repressor, helix protomer"/>
    <property type="match status" value="1"/>
</dbReference>
<evidence type="ECO:0008006" key="4">
    <source>
        <dbReference type="Google" id="ProtNLM"/>
    </source>
</evidence>
<dbReference type="GO" id="GO:0003677">
    <property type="term" value="F:DNA binding"/>
    <property type="evidence" value="ECO:0007669"/>
    <property type="project" value="InterPro"/>
</dbReference>
<evidence type="ECO:0000313" key="3">
    <source>
        <dbReference type="Proteomes" id="UP000051213"/>
    </source>
</evidence>
<dbReference type="InterPro" id="IPR003735">
    <property type="entry name" value="Metal_Tscrpt_repr"/>
</dbReference>
<accession>A0A0R2U1T8</accession>
<dbReference type="Pfam" id="PF02583">
    <property type="entry name" value="Trns_repr_metal"/>
    <property type="match status" value="1"/>
</dbReference>
<evidence type="ECO:0000256" key="1">
    <source>
        <dbReference type="ARBA" id="ARBA00005260"/>
    </source>
</evidence>
<evidence type="ECO:0000313" key="2">
    <source>
        <dbReference type="EMBL" id="KRO93367.1"/>
    </source>
</evidence>
<dbReference type="GO" id="GO:0046872">
    <property type="term" value="F:metal ion binding"/>
    <property type="evidence" value="ECO:0007669"/>
    <property type="project" value="InterPro"/>
</dbReference>
<comment type="caution">
    <text evidence="2">The sequence shown here is derived from an EMBL/GenBank/DDBJ whole genome shotgun (WGS) entry which is preliminary data.</text>
</comment>
<dbReference type="GO" id="GO:0045892">
    <property type="term" value="P:negative regulation of DNA-templated transcription"/>
    <property type="evidence" value="ECO:0007669"/>
    <property type="project" value="UniProtKB-ARBA"/>
</dbReference>
<dbReference type="CDD" id="cd10148">
    <property type="entry name" value="CsoR-like_DUF156"/>
    <property type="match status" value="1"/>
</dbReference>
<organism evidence="2 3">
    <name type="scientific">SAR92 bacterium BACL26 MAG-121220-bin70</name>
    <dbReference type="NCBI Taxonomy" id="1655626"/>
    <lineage>
        <taxon>Bacteria</taxon>
        <taxon>Pseudomonadati</taxon>
        <taxon>Pseudomonadota</taxon>
        <taxon>Gammaproteobacteria</taxon>
        <taxon>Cellvibrionales</taxon>
        <taxon>Porticoccaceae</taxon>
        <taxon>SAR92 clade</taxon>
    </lineage>
</organism>
<dbReference type="InterPro" id="IPR038390">
    <property type="entry name" value="Metal_Tscrpt_repr_sf"/>
</dbReference>
<dbReference type="EMBL" id="LICA01000264">
    <property type="protein sequence ID" value="KRO93367.1"/>
    <property type="molecule type" value="Genomic_DNA"/>
</dbReference>
<gene>
    <name evidence="2" type="ORF">ABS24_10735</name>
</gene>
<dbReference type="Proteomes" id="UP000051213">
    <property type="component" value="Unassembled WGS sequence"/>
</dbReference>
<sequence length="87" mass="9864">MKSSCHKLLIPNLNRISGQIKGVARMVDEGQYCIDILDQLRAAKSAITTVENKILEKHIQQCVTASLQSNEDIDTKIQELMRVLKRK</sequence>
<dbReference type="AlphaFoldDB" id="A0A0R2U1T8"/>
<comment type="similarity">
    <text evidence="1">Belongs to the FrmR/RcnR family.</text>
</comment>
<proteinExistence type="inferred from homology"/>